<dbReference type="AlphaFoldDB" id="A0A975HH59"/>
<evidence type="ECO:0000256" key="4">
    <source>
        <dbReference type="ARBA" id="ARBA00019595"/>
    </source>
</evidence>
<dbReference type="GO" id="GO:0008830">
    <property type="term" value="F:dTDP-4-dehydrorhamnose 3,5-epimerase activity"/>
    <property type="evidence" value="ECO:0007669"/>
    <property type="project" value="UniProtKB-UniRule"/>
</dbReference>
<feature type="site" description="Participates in a stacking interaction with the thymidine ring of dTDP-4-oxo-6-deoxyglucose" evidence="6">
    <location>
        <position position="138"/>
    </location>
</feature>
<gene>
    <name evidence="8" type="primary">rfbC</name>
    <name evidence="8" type="ORF">HRJ34_09120</name>
</gene>
<evidence type="ECO:0000256" key="3">
    <source>
        <dbReference type="ARBA" id="ARBA00012098"/>
    </source>
</evidence>
<keyword evidence="7 8" id="KW-0413">Isomerase</keyword>
<feature type="active site" description="Proton acceptor" evidence="5">
    <location>
        <position position="62"/>
    </location>
</feature>
<reference evidence="8" key="2">
    <citation type="submission" date="2021-04" db="EMBL/GenBank/DDBJ databases">
        <title>Isolation and genomic analysis of the ibuprofen-degrading bacterium Sphingomonas strain MPO218.</title>
        <authorList>
            <person name="Aulestia M."/>
            <person name="Flores A."/>
            <person name="Mangas E.L."/>
            <person name="Perez-Pulido A.J."/>
            <person name="Santero E."/>
            <person name="Camacho E.M."/>
        </authorList>
    </citation>
    <scope>NUCLEOTIDE SEQUENCE</scope>
    <source>
        <strain evidence="8">MPO218</strain>
    </source>
</reference>
<name>A0A975HH59_9SPHN</name>
<dbReference type="RefSeq" id="WP_208633912.1">
    <property type="nucleotide sequence ID" value="NZ_CP059319.1"/>
</dbReference>
<evidence type="ECO:0000256" key="6">
    <source>
        <dbReference type="PIRSR" id="PIRSR600888-3"/>
    </source>
</evidence>
<organism evidence="8 9">
    <name type="scientific">Rhizorhabdus wittichii</name>
    <dbReference type="NCBI Taxonomy" id="160791"/>
    <lineage>
        <taxon>Bacteria</taxon>
        <taxon>Pseudomonadati</taxon>
        <taxon>Pseudomonadota</taxon>
        <taxon>Alphaproteobacteria</taxon>
        <taxon>Sphingomonadales</taxon>
        <taxon>Sphingomonadaceae</taxon>
        <taxon>Rhizorhabdus</taxon>
    </lineage>
</organism>
<evidence type="ECO:0000313" key="9">
    <source>
        <dbReference type="Proteomes" id="UP000664914"/>
    </source>
</evidence>
<dbReference type="EMBL" id="CP059319">
    <property type="protein sequence ID" value="QTH23639.1"/>
    <property type="molecule type" value="Genomic_DNA"/>
</dbReference>
<evidence type="ECO:0000256" key="7">
    <source>
        <dbReference type="RuleBase" id="RU364069"/>
    </source>
</evidence>
<dbReference type="InterPro" id="IPR011051">
    <property type="entry name" value="RmlC_Cupin_sf"/>
</dbReference>
<dbReference type="GO" id="GO:0005829">
    <property type="term" value="C:cytosol"/>
    <property type="evidence" value="ECO:0007669"/>
    <property type="project" value="TreeGrafter"/>
</dbReference>
<protein>
    <recommendedName>
        <fullName evidence="4 7">dTDP-4-dehydrorhamnose 3,5-epimerase</fullName>
        <ecNumber evidence="3 7">5.1.3.13</ecNumber>
    </recommendedName>
    <alternativeName>
        <fullName evidence="7">Thymidine diphospho-4-keto-rhamnose 3,5-epimerase</fullName>
    </alternativeName>
</protein>
<sequence>MIFHETTLKDARLIEVEPRGDERGMFARTFCRQEFEAHGLLTDFVQQNMSVSAQAGTIRGMHYQRPPFTEAKLVRCVRGRILDVIVDMRSGSPTYLRHEGFELSADNRRQLYVPPGFAHSFQTLVDDIEVSYLVTAPYTPDAEGGVRYSDPLLAISWPLPVATISDKDANWPLIDRSAEPIF</sequence>
<evidence type="ECO:0000313" key="8">
    <source>
        <dbReference type="EMBL" id="QTH23639.1"/>
    </source>
</evidence>
<dbReference type="NCBIfam" id="TIGR01221">
    <property type="entry name" value="rmlC"/>
    <property type="match status" value="1"/>
</dbReference>
<dbReference type="Pfam" id="PF00908">
    <property type="entry name" value="dTDP_sugar_isom"/>
    <property type="match status" value="1"/>
</dbReference>
<comment type="catalytic activity">
    <reaction evidence="1 7">
        <text>dTDP-4-dehydro-6-deoxy-alpha-D-glucose = dTDP-4-dehydro-beta-L-rhamnose</text>
        <dbReference type="Rhea" id="RHEA:16969"/>
        <dbReference type="ChEBI" id="CHEBI:57649"/>
        <dbReference type="ChEBI" id="CHEBI:62830"/>
        <dbReference type="EC" id="5.1.3.13"/>
    </reaction>
</comment>
<dbReference type="InterPro" id="IPR014710">
    <property type="entry name" value="RmlC-like_jellyroll"/>
</dbReference>
<evidence type="ECO:0000256" key="2">
    <source>
        <dbReference type="ARBA" id="ARBA00001997"/>
    </source>
</evidence>
<dbReference type="Proteomes" id="UP000664914">
    <property type="component" value="Chromosome"/>
</dbReference>
<dbReference type="CDD" id="cd00438">
    <property type="entry name" value="cupin_RmlC"/>
    <property type="match status" value="1"/>
</dbReference>
<evidence type="ECO:0000256" key="1">
    <source>
        <dbReference type="ARBA" id="ARBA00001298"/>
    </source>
</evidence>
<evidence type="ECO:0000256" key="5">
    <source>
        <dbReference type="PIRSR" id="PIRSR600888-1"/>
    </source>
</evidence>
<dbReference type="EC" id="5.1.3.13" evidence="3 7"/>
<feature type="active site" description="Proton donor" evidence="5">
    <location>
        <position position="132"/>
    </location>
</feature>
<accession>A0A975HH59</accession>
<comment type="pathway">
    <text evidence="7">Carbohydrate biosynthesis; dTDP-L-rhamnose biosynthesis.</text>
</comment>
<dbReference type="GO" id="GO:0019305">
    <property type="term" value="P:dTDP-rhamnose biosynthetic process"/>
    <property type="evidence" value="ECO:0007669"/>
    <property type="project" value="UniProtKB-UniRule"/>
</dbReference>
<reference evidence="8" key="1">
    <citation type="submission" date="2020-07" db="EMBL/GenBank/DDBJ databases">
        <authorList>
            <person name="Camacho E."/>
        </authorList>
    </citation>
    <scope>NUCLEOTIDE SEQUENCE</scope>
    <source>
        <strain evidence="8">MPO218</strain>
    </source>
</reference>
<dbReference type="PANTHER" id="PTHR21047">
    <property type="entry name" value="DTDP-6-DEOXY-D-GLUCOSE-3,5 EPIMERASE"/>
    <property type="match status" value="1"/>
</dbReference>
<proteinExistence type="inferred from homology"/>
<dbReference type="SUPFAM" id="SSF51182">
    <property type="entry name" value="RmlC-like cupins"/>
    <property type="match status" value="1"/>
</dbReference>
<comment type="subunit">
    <text evidence="7">Homodimer.</text>
</comment>
<dbReference type="PANTHER" id="PTHR21047:SF2">
    <property type="entry name" value="THYMIDINE DIPHOSPHO-4-KETO-RHAMNOSE 3,5-EPIMERASE"/>
    <property type="match status" value="1"/>
</dbReference>
<dbReference type="InterPro" id="IPR000888">
    <property type="entry name" value="RmlC-like"/>
</dbReference>
<dbReference type="GO" id="GO:0000271">
    <property type="term" value="P:polysaccharide biosynthetic process"/>
    <property type="evidence" value="ECO:0007669"/>
    <property type="project" value="TreeGrafter"/>
</dbReference>
<comment type="similarity">
    <text evidence="7">Belongs to the dTDP-4-dehydrorhamnose 3,5-epimerase family.</text>
</comment>
<comment type="function">
    <text evidence="2 7">Catalyzes the epimerization of the C3' and C5'positions of dTDP-6-deoxy-D-xylo-4-hexulose, forming dTDP-6-deoxy-L-lyxo-4-hexulose.</text>
</comment>
<dbReference type="Gene3D" id="2.60.120.10">
    <property type="entry name" value="Jelly Rolls"/>
    <property type="match status" value="1"/>
</dbReference>